<name>A0ABR1S3H4_9PEZI</name>
<keyword evidence="2" id="KW-0732">Signal</keyword>
<evidence type="ECO:0000256" key="1">
    <source>
        <dbReference type="SAM" id="Phobius"/>
    </source>
</evidence>
<accession>A0ABR1S3H4</accession>
<keyword evidence="1" id="KW-0472">Membrane</keyword>
<dbReference type="Proteomes" id="UP001396898">
    <property type="component" value="Unassembled WGS sequence"/>
</dbReference>
<feature type="chain" id="PRO_5045908796" evidence="2">
    <location>
        <begin position="29"/>
        <end position="153"/>
    </location>
</feature>
<proteinExistence type="predicted"/>
<feature type="transmembrane region" description="Helical" evidence="1">
    <location>
        <begin position="38"/>
        <end position="58"/>
    </location>
</feature>
<protein>
    <submittedName>
        <fullName evidence="3">Uncharacterized protein</fullName>
    </submittedName>
</protein>
<keyword evidence="1" id="KW-0812">Transmembrane</keyword>
<keyword evidence="4" id="KW-1185">Reference proteome</keyword>
<sequence length="153" mass="16974">MSHPFPWHLVAPLSGWLLLLTLAPEAHAALLNPTTALHRAIVAWLLLAPAIAVFISIYRPDWVSTFNAATSLFGLYYATRVSGTYTSEEILQRDSEEFRSIAKDPCGRDHYTVSWEALVLTEKCLALMPATADLEAALLHIRKAQQAYAGILR</sequence>
<keyword evidence="1" id="KW-1133">Transmembrane helix</keyword>
<evidence type="ECO:0000313" key="4">
    <source>
        <dbReference type="Proteomes" id="UP001396898"/>
    </source>
</evidence>
<gene>
    <name evidence="3" type="ORF">PG991_003420</name>
</gene>
<reference evidence="3 4" key="1">
    <citation type="submission" date="2023-01" db="EMBL/GenBank/DDBJ databases">
        <title>Analysis of 21 Apiospora genomes using comparative genomics revels a genus with tremendous synthesis potential of carbohydrate active enzymes and secondary metabolites.</title>
        <authorList>
            <person name="Sorensen T."/>
        </authorList>
    </citation>
    <scope>NUCLEOTIDE SEQUENCE [LARGE SCALE GENOMIC DNA]</scope>
    <source>
        <strain evidence="3 4">CBS 20057</strain>
    </source>
</reference>
<feature type="signal peptide" evidence="2">
    <location>
        <begin position="1"/>
        <end position="28"/>
    </location>
</feature>
<evidence type="ECO:0000313" key="3">
    <source>
        <dbReference type="EMBL" id="KAK8026364.1"/>
    </source>
</evidence>
<organism evidence="3 4">
    <name type="scientific">Apiospora marii</name>
    <dbReference type="NCBI Taxonomy" id="335849"/>
    <lineage>
        <taxon>Eukaryota</taxon>
        <taxon>Fungi</taxon>
        <taxon>Dikarya</taxon>
        <taxon>Ascomycota</taxon>
        <taxon>Pezizomycotina</taxon>
        <taxon>Sordariomycetes</taxon>
        <taxon>Xylariomycetidae</taxon>
        <taxon>Amphisphaeriales</taxon>
        <taxon>Apiosporaceae</taxon>
        <taxon>Apiospora</taxon>
    </lineage>
</organism>
<comment type="caution">
    <text evidence="3">The sequence shown here is derived from an EMBL/GenBank/DDBJ whole genome shotgun (WGS) entry which is preliminary data.</text>
</comment>
<dbReference type="EMBL" id="JAQQWI010000007">
    <property type="protein sequence ID" value="KAK8026364.1"/>
    <property type="molecule type" value="Genomic_DNA"/>
</dbReference>
<evidence type="ECO:0000256" key="2">
    <source>
        <dbReference type="SAM" id="SignalP"/>
    </source>
</evidence>